<dbReference type="SMART" id="SM00388">
    <property type="entry name" value="HisKA"/>
    <property type="match status" value="1"/>
</dbReference>
<evidence type="ECO:0000256" key="5">
    <source>
        <dbReference type="ARBA" id="ARBA00022777"/>
    </source>
</evidence>
<evidence type="ECO:0000256" key="1">
    <source>
        <dbReference type="ARBA" id="ARBA00000085"/>
    </source>
</evidence>
<dbReference type="InterPro" id="IPR004358">
    <property type="entry name" value="Sig_transdc_His_kin-like_C"/>
</dbReference>
<feature type="coiled-coil region" evidence="7">
    <location>
        <begin position="128"/>
        <end position="172"/>
    </location>
</feature>
<evidence type="ECO:0000259" key="8">
    <source>
        <dbReference type="PROSITE" id="PS50109"/>
    </source>
</evidence>
<comment type="caution">
    <text evidence="10">The sequence shown here is derived from an EMBL/GenBank/DDBJ whole genome shotgun (WGS) entry which is preliminary data.</text>
</comment>
<dbReference type="InterPro" id="IPR036890">
    <property type="entry name" value="HATPase_C_sf"/>
</dbReference>
<dbReference type="InterPro" id="IPR003594">
    <property type="entry name" value="HATPase_dom"/>
</dbReference>
<accession>A0ABU2C487</accession>
<dbReference type="InterPro" id="IPR001789">
    <property type="entry name" value="Sig_transdc_resp-reg_receiver"/>
</dbReference>
<evidence type="ECO:0000259" key="9">
    <source>
        <dbReference type="PROSITE" id="PS50110"/>
    </source>
</evidence>
<keyword evidence="11" id="KW-1185">Reference proteome</keyword>
<dbReference type="InterPro" id="IPR011006">
    <property type="entry name" value="CheY-like_superfamily"/>
</dbReference>
<dbReference type="InterPro" id="IPR052162">
    <property type="entry name" value="Sensor_kinase/Photoreceptor"/>
</dbReference>
<dbReference type="Gene3D" id="3.40.50.2300">
    <property type="match status" value="1"/>
</dbReference>
<dbReference type="SUPFAM" id="SSF52172">
    <property type="entry name" value="CheY-like"/>
    <property type="match status" value="1"/>
</dbReference>
<evidence type="ECO:0000313" key="11">
    <source>
        <dbReference type="Proteomes" id="UP001180487"/>
    </source>
</evidence>
<dbReference type="InterPro" id="IPR036097">
    <property type="entry name" value="HisK_dim/P_sf"/>
</dbReference>
<dbReference type="PANTHER" id="PTHR43304">
    <property type="entry name" value="PHYTOCHROME-LIKE PROTEIN CPH1"/>
    <property type="match status" value="1"/>
</dbReference>
<proteinExistence type="predicted"/>
<sequence>MNTSTGSEALRPVILIVDDTPVNVAVLAEHLVSHGFSVMVAQDGEEGIERAQFAPPDLILLDVMMPGIGGFETCRKLKSHGITKDVPVIFMTALSDISDKVTAYKLGGVDYVTKPFHAEEVLARINTHLSLQLMRRQLLSQNQQLQQEIAVRQKAEAVLAERSQELARSNAELEQLAYVASHDLQEPLRMVASYLQLLEQRYEGKLDAEAHEFIGFAVDGAKRMQALIDDLLSYSRVGTKAKSLQAINCDAVLKAALLSLRMAIQESGTHILCAPMPVVLGDTAQLTQVFQNLLANAIKFRGAQAPLIEVRVESENEFWRFEVKDNGIGITPEYFDRIFVMFQRLHNRRQYPGTGIGLALCKKIVERHGGRIWVESEHGRGSIFNFTLPKAPG</sequence>
<dbReference type="Pfam" id="PF02518">
    <property type="entry name" value="HATPase_c"/>
    <property type="match status" value="1"/>
</dbReference>
<evidence type="ECO:0000256" key="4">
    <source>
        <dbReference type="ARBA" id="ARBA00022679"/>
    </source>
</evidence>
<dbReference type="PRINTS" id="PR00344">
    <property type="entry name" value="BCTRLSENSOR"/>
</dbReference>
<gene>
    <name evidence="10" type="ORF">J2X19_000803</name>
</gene>
<dbReference type="Gene3D" id="1.10.287.130">
    <property type="match status" value="1"/>
</dbReference>
<dbReference type="InterPro" id="IPR005467">
    <property type="entry name" value="His_kinase_dom"/>
</dbReference>
<dbReference type="PANTHER" id="PTHR43304:SF1">
    <property type="entry name" value="PAC DOMAIN-CONTAINING PROTEIN"/>
    <property type="match status" value="1"/>
</dbReference>
<reference evidence="10 11" key="1">
    <citation type="submission" date="2023-07" db="EMBL/GenBank/DDBJ databases">
        <title>Sorghum-associated microbial communities from plants grown in Nebraska, USA.</title>
        <authorList>
            <person name="Schachtman D."/>
        </authorList>
    </citation>
    <scope>NUCLEOTIDE SEQUENCE [LARGE SCALE GENOMIC DNA]</scope>
    <source>
        <strain evidence="10 11">BE313</strain>
    </source>
</reference>
<dbReference type="EC" id="2.7.13.3" evidence="2"/>
<protein>
    <recommendedName>
        <fullName evidence="2">histidine kinase</fullName>
        <ecNumber evidence="2">2.7.13.3</ecNumber>
    </recommendedName>
</protein>
<dbReference type="CDD" id="cd00082">
    <property type="entry name" value="HisKA"/>
    <property type="match status" value="1"/>
</dbReference>
<dbReference type="PROSITE" id="PS50109">
    <property type="entry name" value="HIS_KIN"/>
    <property type="match status" value="1"/>
</dbReference>
<dbReference type="Pfam" id="PF00072">
    <property type="entry name" value="Response_reg"/>
    <property type="match status" value="1"/>
</dbReference>
<dbReference type="SMART" id="SM00448">
    <property type="entry name" value="REC"/>
    <property type="match status" value="1"/>
</dbReference>
<dbReference type="Gene3D" id="3.30.565.10">
    <property type="entry name" value="Histidine kinase-like ATPase, C-terminal domain"/>
    <property type="match status" value="1"/>
</dbReference>
<keyword evidence="3 6" id="KW-0597">Phosphoprotein</keyword>
<feature type="domain" description="Response regulatory" evidence="9">
    <location>
        <begin position="13"/>
        <end position="129"/>
    </location>
</feature>
<evidence type="ECO:0000256" key="3">
    <source>
        <dbReference type="ARBA" id="ARBA00022553"/>
    </source>
</evidence>
<feature type="domain" description="Histidine kinase" evidence="8">
    <location>
        <begin position="179"/>
        <end position="392"/>
    </location>
</feature>
<dbReference type="EMBL" id="JAVDXT010000001">
    <property type="protein sequence ID" value="MDR7376145.1"/>
    <property type="molecule type" value="Genomic_DNA"/>
</dbReference>
<evidence type="ECO:0000256" key="7">
    <source>
        <dbReference type="SAM" id="Coils"/>
    </source>
</evidence>
<dbReference type="InterPro" id="IPR003661">
    <property type="entry name" value="HisK_dim/P_dom"/>
</dbReference>
<keyword evidence="7" id="KW-0175">Coiled coil</keyword>
<organism evidence="10 11">
    <name type="scientific">Rhodoferax ferrireducens</name>
    <dbReference type="NCBI Taxonomy" id="192843"/>
    <lineage>
        <taxon>Bacteria</taxon>
        <taxon>Pseudomonadati</taxon>
        <taxon>Pseudomonadota</taxon>
        <taxon>Betaproteobacteria</taxon>
        <taxon>Burkholderiales</taxon>
        <taxon>Comamonadaceae</taxon>
        <taxon>Rhodoferax</taxon>
    </lineage>
</organism>
<dbReference type="Pfam" id="PF00512">
    <property type="entry name" value="HisKA"/>
    <property type="match status" value="1"/>
</dbReference>
<dbReference type="Proteomes" id="UP001180487">
    <property type="component" value="Unassembled WGS sequence"/>
</dbReference>
<evidence type="ECO:0000256" key="6">
    <source>
        <dbReference type="PROSITE-ProRule" id="PRU00169"/>
    </source>
</evidence>
<keyword evidence="4" id="KW-0808">Transferase</keyword>
<dbReference type="GO" id="GO:0016301">
    <property type="term" value="F:kinase activity"/>
    <property type="evidence" value="ECO:0007669"/>
    <property type="project" value="UniProtKB-KW"/>
</dbReference>
<name>A0ABU2C487_9BURK</name>
<dbReference type="SMART" id="SM00387">
    <property type="entry name" value="HATPase_c"/>
    <property type="match status" value="1"/>
</dbReference>
<comment type="catalytic activity">
    <reaction evidence="1">
        <text>ATP + protein L-histidine = ADP + protein N-phospho-L-histidine.</text>
        <dbReference type="EC" id="2.7.13.3"/>
    </reaction>
</comment>
<evidence type="ECO:0000313" key="10">
    <source>
        <dbReference type="EMBL" id="MDR7376145.1"/>
    </source>
</evidence>
<keyword evidence="5 10" id="KW-0418">Kinase</keyword>
<dbReference type="SUPFAM" id="SSF55874">
    <property type="entry name" value="ATPase domain of HSP90 chaperone/DNA topoisomerase II/histidine kinase"/>
    <property type="match status" value="1"/>
</dbReference>
<evidence type="ECO:0000256" key="2">
    <source>
        <dbReference type="ARBA" id="ARBA00012438"/>
    </source>
</evidence>
<dbReference type="SUPFAM" id="SSF47384">
    <property type="entry name" value="Homodimeric domain of signal transducing histidine kinase"/>
    <property type="match status" value="1"/>
</dbReference>
<feature type="modified residue" description="4-aspartylphosphate" evidence="6">
    <location>
        <position position="62"/>
    </location>
</feature>
<dbReference type="CDD" id="cd19920">
    <property type="entry name" value="REC_PA4781-like"/>
    <property type="match status" value="1"/>
</dbReference>
<dbReference type="PROSITE" id="PS50110">
    <property type="entry name" value="RESPONSE_REGULATORY"/>
    <property type="match status" value="1"/>
</dbReference>